<dbReference type="Pfam" id="PF03819">
    <property type="entry name" value="MazG"/>
    <property type="match status" value="1"/>
</dbReference>
<gene>
    <name evidence="2" type="ORF">MY490_09155</name>
</gene>
<dbReference type="PANTHER" id="PTHR42692:SF1">
    <property type="entry name" value="NUCLEOTIDE PYROPHOSPHOHYDROLASE"/>
    <property type="match status" value="1"/>
</dbReference>
<keyword evidence="3" id="KW-1185">Reference proteome</keyword>
<dbReference type="PIRSF" id="PIRSF029904">
    <property type="entry name" value="UCP029904_pph"/>
    <property type="match status" value="1"/>
</dbReference>
<dbReference type="Gene3D" id="1.10.287.1080">
    <property type="entry name" value="MazG-like"/>
    <property type="match status" value="1"/>
</dbReference>
<dbReference type="CDD" id="cd11531">
    <property type="entry name" value="NTP-PPase_BsYpjD"/>
    <property type="match status" value="1"/>
</dbReference>
<dbReference type="InterPro" id="IPR004518">
    <property type="entry name" value="MazG-like_dom"/>
</dbReference>
<accession>A0ABY4JTM6</accession>
<feature type="domain" description="NTP pyrophosphohydrolase MazG-like" evidence="1">
    <location>
        <begin position="25"/>
        <end position="104"/>
    </location>
</feature>
<evidence type="ECO:0000313" key="2">
    <source>
        <dbReference type="EMBL" id="UPM55982.1"/>
    </source>
</evidence>
<organism evidence="2 3">
    <name type="scientific">Gottfriedia acidiceleris</name>
    <dbReference type="NCBI Taxonomy" id="371036"/>
    <lineage>
        <taxon>Bacteria</taxon>
        <taxon>Bacillati</taxon>
        <taxon>Bacillota</taxon>
        <taxon>Bacilli</taxon>
        <taxon>Bacillales</taxon>
        <taxon>Bacillaceae</taxon>
        <taxon>Gottfriedia</taxon>
    </lineage>
</organism>
<name>A0ABY4JTM6_9BACI</name>
<evidence type="ECO:0000259" key="1">
    <source>
        <dbReference type="Pfam" id="PF03819"/>
    </source>
</evidence>
<reference evidence="2 3" key="1">
    <citation type="submission" date="2022-04" db="EMBL/GenBank/DDBJ databases">
        <title>Mechanism of arsenic methylation and mitigation arsenic toxicity by Bacillus sp. LH14 from an Arsenic-Contaminated Paddy Soil.</title>
        <authorList>
            <person name="Wang D."/>
        </authorList>
    </citation>
    <scope>NUCLEOTIDE SEQUENCE [LARGE SCALE GENOMIC DNA]</scope>
    <source>
        <strain evidence="2 3">LH14</strain>
    </source>
</reference>
<dbReference type="EMBL" id="CP096034">
    <property type="protein sequence ID" value="UPM55982.1"/>
    <property type="molecule type" value="Genomic_DNA"/>
</dbReference>
<protein>
    <submittedName>
        <fullName evidence="2">Nucleotide pyrophosphohydrolase</fullName>
    </submittedName>
</protein>
<dbReference type="InterPro" id="IPR012359">
    <property type="entry name" value="MazG-related_YpjD"/>
</dbReference>
<dbReference type="RefSeq" id="WP_248268911.1">
    <property type="nucleotide sequence ID" value="NZ_CP096034.1"/>
</dbReference>
<evidence type="ECO:0000313" key="3">
    <source>
        <dbReference type="Proteomes" id="UP000830639"/>
    </source>
</evidence>
<proteinExistence type="predicted"/>
<dbReference type="InterPro" id="IPR047046">
    <property type="entry name" value="YpjD/YvdC"/>
</dbReference>
<dbReference type="PANTHER" id="PTHR42692">
    <property type="entry name" value="NUCLEOTIDE PYROPHOSPHOHYDROLASE"/>
    <property type="match status" value="1"/>
</dbReference>
<dbReference type="SUPFAM" id="SSF101386">
    <property type="entry name" value="all-alpha NTP pyrophosphatases"/>
    <property type="match status" value="1"/>
</dbReference>
<dbReference type="Proteomes" id="UP000830639">
    <property type="component" value="Chromosome"/>
</dbReference>
<sequence>MREKTMKEMQKEVDTYIGQFKEGYFSPLAMMARLTEEMGELAREINHTYGEKPKKSTEEEKLIEEELGDVLFVMICLANSLNIDLQEAHDMVMKKFNTRDKDRWTRKEV</sequence>